<dbReference type="GO" id="GO:0004386">
    <property type="term" value="F:helicase activity"/>
    <property type="evidence" value="ECO:0007669"/>
    <property type="project" value="UniProtKB-KW"/>
</dbReference>
<dbReference type="Pfam" id="PF07497">
    <property type="entry name" value="Rho_RNA_bind"/>
    <property type="match status" value="1"/>
</dbReference>
<dbReference type="GO" id="GO:0016787">
    <property type="term" value="F:hydrolase activity"/>
    <property type="evidence" value="ECO:0007669"/>
    <property type="project" value="UniProtKB-KW"/>
</dbReference>
<evidence type="ECO:0000256" key="6">
    <source>
        <dbReference type="ARBA" id="ARBA00022840"/>
    </source>
</evidence>
<dbReference type="InterPro" id="IPR041703">
    <property type="entry name" value="Rho_factor_ATP-bd"/>
</dbReference>
<evidence type="ECO:0000256" key="4">
    <source>
        <dbReference type="ARBA" id="ARBA00022801"/>
    </source>
</evidence>
<dbReference type="InterPro" id="IPR036269">
    <property type="entry name" value="Rho_N_sf"/>
</dbReference>
<dbReference type="GO" id="GO:0005524">
    <property type="term" value="F:ATP binding"/>
    <property type="evidence" value="ECO:0007669"/>
    <property type="project" value="UniProtKB-KW"/>
</dbReference>
<dbReference type="GO" id="GO:0006353">
    <property type="term" value="P:DNA-templated transcription termination"/>
    <property type="evidence" value="ECO:0007669"/>
    <property type="project" value="UniProtKB-KW"/>
</dbReference>
<sequence length="442" mass="49962">MESLDIGKLQEMEFSELKDLAQTLGVTEYNGSRKEELISEIIEAKSEADIQFYGGGVLEILDDRDQHYGFLRSSRSNYLQSSEDIYVSSSQIRRFDLQTGHVVEGVIRPPKKTENKAERYFAMLQIDKVNGEAPEAVKQKILFKNLTPIHPYEKLKLEHSQSEYGTRMVDLIAPIGKGQRSLIVAPPYSGKTTLLKNIAAGIEANHPEVILIFLLIDERPEEVTDVARSVKGEVISSTFDEHPERHIQVAEMAIEKAKRWAEYGKDVVVLLDSMTRLARAHNVMTPHSGKTLSGGLDAMAFLKPRQFCGAARKFEEGGSLTVIASVLVDTESRQDEHIYEEFKGTANMEIHMERALLDLRIYPPINVGKSKTRREELLLAPDVLNKVWVLRKFTSQMDSAESLEMLIEQFSKTDTNAEFLERMVDNATYSNVSARTNARPKR</sequence>
<keyword evidence="4" id="KW-0378">Hydrolase</keyword>
<evidence type="ECO:0000256" key="1">
    <source>
        <dbReference type="ARBA" id="ARBA00008936"/>
    </source>
</evidence>
<evidence type="ECO:0000256" key="5">
    <source>
        <dbReference type="ARBA" id="ARBA00022806"/>
    </source>
</evidence>
<dbReference type="SMART" id="SM00382">
    <property type="entry name" value="AAA"/>
    <property type="match status" value="1"/>
</dbReference>
<keyword evidence="12" id="KW-1185">Reference proteome</keyword>
<dbReference type="InterPro" id="IPR011112">
    <property type="entry name" value="Rho-like_N"/>
</dbReference>
<dbReference type="Proteomes" id="UP001174909">
    <property type="component" value="Unassembled WGS sequence"/>
</dbReference>
<dbReference type="GO" id="GO:0008186">
    <property type="term" value="F:ATP-dependent activity, acting on RNA"/>
    <property type="evidence" value="ECO:0007669"/>
    <property type="project" value="InterPro"/>
</dbReference>
<feature type="domain" description="Rho RNA-BD" evidence="10">
    <location>
        <begin position="51"/>
        <end position="133"/>
    </location>
</feature>
<dbReference type="SUPFAM" id="SSF52540">
    <property type="entry name" value="P-loop containing nucleoside triphosphate hydrolases"/>
    <property type="match status" value="1"/>
</dbReference>
<dbReference type="InterPro" id="IPR012340">
    <property type="entry name" value="NA-bd_OB-fold"/>
</dbReference>
<dbReference type="InterPro" id="IPR000194">
    <property type="entry name" value="ATPase_F1/V1/A1_a/bsu_nucl-bd"/>
</dbReference>
<dbReference type="InterPro" id="IPR027417">
    <property type="entry name" value="P-loop_NTPase"/>
</dbReference>
<proteinExistence type="inferred from homology"/>
<dbReference type="InterPro" id="IPR003593">
    <property type="entry name" value="AAA+_ATPase"/>
</dbReference>
<evidence type="ECO:0000256" key="3">
    <source>
        <dbReference type="ARBA" id="ARBA00022741"/>
    </source>
</evidence>
<dbReference type="SUPFAM" id="SSF68912">
    <property type="entry name" value="Rho N-terminal domain-like"/>
    <property type="match status" value="1"/>
</dbReference>
<dbReference type="NCBIfam" id="NF006886">
    <property type="entry name" value="PRK09376.1"/>
    <property type="match status" value="1"/>
</dbReference>
<dbReference type="InterPro" id="IPR004665">
    <property type="entry name" value="Term_rho"/>
</dbReference>
<dbReference type="HAMAP" id="MF_01884">
    <property type="entry name" value="Rho"/>
    <property type="match status" value="1"/>
</dbReference>
<evidence type="ECO:0000256" key="2">
    <source>
        <dbReference type="ARBA" id="ARBA00022472"/>
    </source>
</evidence>
<evidence type="ECO:0000256" key="9">
    <source>
        <dbReference type="ARBA" id="ARBA00023163"/>
    </source>
</evidence>
<dbReference type="SMART" id="SM00357">
    <property type="entry name" value="CSP"/>
    <property type="match status" value="1"/>
</dbReference>
<gene>
    <name evidence="11" type="ORF">GBAR_LOCUS30840</name>
</gene>
<organism evidence="11 12">
    <name type="scientific">Geodia barretti</name>
    <name type="common">Barrett's horny sponge</name>
    <dbReference type="NCBI Taxonomy" id="519541"/>
    <lineage>
        <taxon>Eukaryota</taxon>
        <taxon>Metazoa</taxon>
        <taxon>Porifera</taxon>
        <taxon>Demospongiae</taxon>
        <taxon>Heteroscleromorpha</taxon>
        <taxon>Tetractinellida</taxon>
        <taxon>Astrophorina</taxon>
        <taxon>Geodiidae</taxon>
        <taxon>Geodia</taxon>
    </lineage>
</organism>
<dbReference type="SUPFAM" id="SSF50249">
    <property type="entry name" value="Nucleic acid-binding proteins"/>
    <property type="match status" value="1"/>
</dbReference>
<keyword evidence="3" id="KW-0547">Nucleotide-binding</keyword>
<keyword evidence="2" id="KW-0806">Transcription termination</keyword>
<dbReference type="PROSITE" id="PS51856">
    <property type="entry name" value="RHO_RNA_BD"/>
    <property type="match status" value="1"/>
</dbReference>
<dbReference type="Gene3D" id="2.40.50.140">
    <property type="entry name" value="Nucleic acid-binding proteins"/>
    <property type="match status" value="1"/>
</dbReference>
<dbReference type="Pfam" id="PF07498">
    <property type="entry name" value="Rho_N"/>
    <property type="match status" value="1"/>
</dbReference>
<keyword evidence="8" id="KW-0805">Transcription regulation</keyword>
<dbReference type="NCBIfam" id="TIGR00767">
    <property type="entry name" value="rho"/>
    <property type="match status" value="1"/>
</dbReference>
<dbReference type="CDD" id="cd04459">
    <property type="entry name" value="Rho_CSD"/>
    <property type="match status" value="1"/>
</dbReference>
<dbReference type="Pfam" id="PF00006">
    <property type="entry name" value="ATP-synt_ab"/>
    <property type="match status" value="1"/>
</dbReference>
<keyword evidence="7" id="KW-0694">RNA-binding</keyword>
<evidence type="ECO:0000256" key="8">
    <source>
        <dbReference type="ARBA" id="ARBA00023015"/>
    </source>
</evidence>
<keyword evidence="5" id="KW-0347">Helicase</keyword>
<comment type="caution">
    <text evidence="11">The sequence shown here is derived from an EMBL/GenBank/DDBJ whole genome shotgun (WGS) entry which is preliminary data.</text>
</comment>
<dbReference type="PANTHER" id="PTHR46425">
    <property type="entry name" value="TRANSCRIPTION TERMINATION FACTOR RHO"/>
    <property type="match status" value="1"/>
</dbReference>
<dbReference type="PANTHER" id="PTHR46425:SF1">
    <property type="entry name" value="TRANSCRIPTION TERMINATION FACTOR RHO"/>
    <property type="match status" value="1"/>
</dbReference>
<keyword evidence="6" id="KW-0067">ATP-binding</keyword>
<evidence type="ECO:0000259" key="10">
    <source>
        <dbReference type="PROSITE" id="PS51856"/>
    </source>
</evidence>
<dbReference type="AlphaFoldDB" id="A0AA35TZF8"/>
<keyword evidence="9" id="KW-0804">Transcription</keyword>
<dbReference type="EMBL" id="CASHTH010004374">
    <property type="protein sequence ID" value="CAI8056599.1"/>
    <property type="molecule type" value="Genomic_DNA"/>
</dbReference>
<reference evidence="11" key="1">
    <citation type="submission" date="2023-03" db="EMBL/GenBank/DDBJ databases">
        <authorList>
            <person name="Steffen K."/>
            <person name="Cardenas P."/>
        </authorList>
    </citation>
    <scope>NUCLEOTIDE SEQUENCE</scope>
</reference>
<evidence type="ECO:0000313" key="12">
    <source>
        <dbReference type="Proteomes" id="UP001174909"/>
    </source>
</evidence>
<accession>A0AA35TZF8</accession>
<dbReference type="Gene3D" id="3.40.50.300">
    <property type="entry name" value="P-loop containing nucleotide triphosphate hydrolases"/>
    <property type="match status" value="1"/>
</dbReference>
<dbReference type="InterPro" id="IPR011113">
    <property type="entry name" value="Rho_RNA-bd"/>
</dbReference>
<protein>
    <submittedName>
        <fullName evidence="11">Transcription termination factor Rho</fullName>
    </submittedName>
</protein>
<dbReference type="SMART" id="SM00959">
    <property type="entry name" value="Rho_N"/>
    <property type="match status" value="1"/>
</dbReference>
<dbReference type="InterPro" id="IPR011129">
    <property type="entry name" value="CSD"/>
</dbReference>
<dbReference type="CDD" id="cd01128">
    <property type="entry name" value="rho_factor_C"/>
    <property type="match status" value="1"/>
</dbReference>
<name>A0AA35TZF8_GEOBA</name>
<evidence type="ECO:0000313" key="11">
    <source>
        <dbReference type="EMBL" id="CAI8056599.1"/>
    </source>
</evidence>
<evidence type="ECO:0000256" key="7">
    <source>
        <dbReference type="ARBA" id="ARBA00022884"/>
    </source>
</evidence>
<dbReference type="GO" id="GO:0003723">
    <property type="term" value="F:RNA binding"/>
    <property type="evidence" value="ECO:0007669"/>
    <property type="project" value="UniProtKB-KW"/>
</dbReference>
<comment type="similarity">
    <text evidence="1">Belongs to the ATPase alpha/beta chains family.</text>
</comment>